<dbReference type="AlphaFoldDB" id="A0A0H3AGP9"/>
<dbReference type="InterPro" id="IPR014756">
    <property type="entry name" value="Ig_E-set"/>
</dbReference>
<sequence length="110" mass="12872">MVVFCSKMEFDMINKKFLKTKDEVEVTFECDAPQAASEVAIVADFLGWQPEPMKKVAKSSTFKFKTRLPKDREFQFRYLLDKQEWVNDPHADQYIANGFGEENCLLTTYQ</sequence>
<dbReference type="eggNOG" id="COG0296">
    <property type="taxonomic scope" value="Bacteria"/>
</dbReference>
<evidence type="ECO:0008006" key="3">
    <source>
        <dbReference type="Google" id="ProtNLM"/>
    </source>
</evidence>
<dbReference type="Proteomes" id="UP000000249">
    <property type="component" value="Chromosome 2"/>
</dbReference>
<dbReference type="PATRIC" id="fig|345073.21.peg.2831"/>
<name>A0A0H3AGP9_VIBC3</name>
<dbReference type="KEGG" id="vco:VC0395_0061"/>
<dbReference type="KEGG" id="vcr:VC395_A0072"/>
<dbReference type="OrthoDB" id="5451596at2"/>
<evidence type="ECO:0000313" key="1">
    <source>
        <dbReference type="EMBL" id="ABQ19450.1"/>
    </source>
</evidence>
<proteinExistence type="predicted"/>
<dbReference type="Gene3D" id="2.60.40.10">
    <property type="entry name" value="Immunoglobulins"/>
    <property type="match status" value="1"/>
</dbReference>
<dbReference type="InterPro" id="IPR013783">
    <property type="entry name" value="Ig-like_fold"/>
</dbReference>
<organism evidence="1 2">
    <name type="scientific">Vibrio cholerae serotype O1 (strain ATCC 39541 / Classical Ogawa 395 / O395)</name>
    <dbReference type="NCBI Taxonomy" id="345073"/>
    <lineage>
        <taxon>Bacteria</taxon>
        <taxon>Pseudomonadati</taxon>
        <taxon>Pseudomonadota</taxon>
        <taxon>Gammaproteobacteria</taxon>
        <taxon>Vibrionales</taxon>
        <taxon>Vibrionaceae</taxon>
        <taxon>Vibrio</taxon>
    </lineage>
</organism>
<protein>
    <recommendedName>
        <fullName evidence="3">1,4-alpha-glucan branching enzyme</fullName>
    </recommendedName>
</protein>
<dbReference type="SUPFAM" id="SSF81296">
    <property type="entry name" value="E set domains"/>
    <property type="match status" value="1"/>
</dbReference>
<dbReference type="EMBL" id="CP000626">
    <property type="protein sequence ID" value="ABQ19450.1"/>
    <property type="molecule type" value="Genomic_DNA"/>
</dbReference>
<gene>
    <name evidence="1" type="ordered locus">VC0395_0061</name>
</gene>
<reference evidence="1 2" key="1">
    <citation type="submission" date="2007-03" db="EMBL/GenBank/DDBJ databases">
        <authorList>
            <person name="Heidelberg J."/>
        </authorList>
    </citation>
    <scope>NUCLEOTIDE SEQUENCE [LARGE SCALE GENOMIC DNA]</scope>
    <source>
        <strain evidence="2">ATCC 39541 / Classical Ogawa 395 / O395</strain>
    </source>
</reference>
<evidence type="ECO:0000313" key="2">
    <source>
        <dbReference type="Proteomes" id="UP000000249"/>
    </source>
</evidence>
<accession>A0A0H3AGP9</accession>
<dbReference type="CDD" id="cd07184">
    <property type="entry name" value="E_set_Isoamylase_like_N"/>
    <property type="match status" value="1"/>
</dbReference>